<dbReference type="EMBL" id="NBCO01000017">
    <property type="protein sequence ID" value="ORC88246.1"/>
    <property type="molecule type" value="Genomic_DNA"/>
</dbReference>
<comment type="caution">
    <text evidence="2">The sequence shown here is derived from an EMBL/GenBank/DDBJ whole genome shotgun (WGS) entry which is preliminary data.</text>
</comment>
<keyword evidence="3" id="KW-1185">Reference proteome</keyword>
<organism evidence="2 3">
    <name type="scientific">Trypanosoma theileri</name>
    <dbReference type="NCBI Taxonomy" id="67003"/>
    <lineage>
        <taxon>Eukaryota</taxon>
        <taxon>Discoba</taxon>
        <taxon>Euglenozoa</taxon>
        <taxon>Kinetoplastea</taxon>
        <taxon>Metakinetoplastina</taxon>
        <taxon>Trypanosomatida</taxon>
        <taxon>Trypanosomatidae</taxon>
        <taxon>Trypanosoma</taxon>
    </lineage>
</organism>
<accession>A0A1X0NU62</accession>
<dbReference type="RefSeq" id="XP_028882312.1">
    <property type="nucleotide sequence ID" value="XM_029026197.1"/>
</dbReference>
<evidence type="ECO:0000256" key="1">
    <source>
        <dbReference type="SAM" id="MobiDB-lite"/>
    </source>
</evidence>
<dbReference type="GeneID" id="39985977"/>
<name>A0A1X0NU62_9TRYP</name>
<feature type="region of interest" description="Disordered" evidence="1">
    <location>
        <begin position="1"/>
        <end position="48"/>
    </location>
</feature>
<reference evidence="2 3" key="1">
    <citation type="submission" date="2017-03" db="EMBL/GenBank/DDBJ databases">
        <title>An alternative strategy for trypanosome survival in the mammalian bloodstream revealed through genome and transcriptome analysis of the ubiquitous bovine parasite Trypanosoma (Megatrypanum) theileri.</title>
        <authorList>
            <person name="Kelly S."/>
            <person name="Ivens A."/>
            <person name="Mott A."/>
            <person name="O'Neill E."/>
            <person name="Emms D."/>
            <person name="Macleod O."/>
            <person name="Voorheis P."/>
            <person name="Matthews J."/>
            <person name="Matthews K."/>
            <person name="Carrington M."/>
        </authorList>
    </citation>
    <scope>NUCLEOTIDE SEQUENCE [LARGE SCALE GENOMIC DNA]</scope>
    <source>
        <strain evidence="2">Edinburgh</strain>
    </source>
</reference>
<dbReference type="VEuPathDB" id="TriTrypDB:TM35_000171180"/>
<evidence type="ECO:0000313" key="2">
    <source>
        <dbReference type="EMBL" id="ORC88246.1"/>
    </source>
</evidence>
<gene>
    <name evidence="2" type="ORF">TM35_000171180</name>
</gene>
<dbReference type="AlphaFoldDB" id="A0A1X0NU62"/>
<proteinExistence type="predicted"/>
<dbReference type="OrthoDB" id="10348074at2759"/>
<protein>
    <submittedName>
        <fullName evidence="2">Uncharacterized protein</fullName>
    </submittedName>
</protein>
<sequence length="122" mass="13614">MGCKQSTVKPRPQGIRKSGHDKKSCNHNKFKSTSPAPRGLPTSDNNKEPKLVAAWALPDEQDTSLNTMQTVYNPGSISIKETYGSRESSQALKMDTQDRNLQRYSRGQKYHSVIAPSYDDSL</sequence>
<evidence type="ECO:0000313" key="3">
    <source>
        <dbReference type="Proteomes" id="UP000192257"/>
    </source>
</evidence>
<feature type="compositionally biased region" description="Basic residues" evidence="1">
    <location>
        <begin position="17"/>
        <end position="30"/>
    </location>
</feature>
<dbReference type="Proteomes" id="UP000192257">
    <property type="component" value="Unassembled WGS sequence"/>
</dbReference>